<reference evidence="2 3" key="1">
    <citation type="submission" date="2018-08" db="EMBL/GenBank/DDBJ databases">
        <title>A genome reference for cultivated species of the human gut microbiota.</title>
        <authorList>
            <person name="Zou Y."/>
            <person name="Xue W."/>
            <person name="Luo G."/>
        </authorList>
    </citation>
    <scope>NUCLEOTIDE SEQUENCE [LARGE SCALE GENOMIC DNA]</scope>
    <source>
        <strain evidence="2 3">AF04-46</strain>
    </source>
</reference>
<proteinExistence type="predicted"/>
<dbReference type="EMBL" id="QSBI01000035">
    <property type="protein sequence ID" value="RGX06681.1"/>
    <property type="molecule type" value="Genomic_DNA"/>
</dbReference>
<comment type="caution">
    <text evidence="2">The sequence shown here is derived from an EMBL/GenBank/DDBJ whole genome shotgun (WGS) entry which is preliminary data.</text>
</comment>
<accession>A0A413EIA8</accession>
<protein>
    <recommendedName>
        <fullName evidence="4">Collagen triple helix repeat (20 copies)</fullName>
    </recommendedName>
</protein>
<evidence type="ECO:0000256" key="1">
    <source>
        <dbReference type="SAM" id="MobiDB-lite"/>
    </source>
</evidence>
<dbReference type="Gene3D" id="1.20.5.320">
    <property type="entry name" value="6-Phosphogluconate Dehydrogenase, domain 3"/>
    <property type="match status" value="1"/>
</dbReference>
<evidence type="ECO:0000313" key="3">
    <source>
        <dbReference type="Proteomes" id="UP000286031"/>
    </source>
</evidence>
<dbReference type="AlphaFoldDB" id="A0A413EIA8"/>
<organism evidence="2 3">
    <name type="scientific">Bacteroides ovatus</name>
    <dbReference type="NCBI Taxonomy" id="28116"/>
    <lineage>
        <taxon>Bacteria</taxon>
        <taxon>Pseudomonadati</taxon>
        <taxon>Bacteroidota</taxon>
        <taxon>Bacteroidia</taxon>
        <taxon>Bacteroidales</taxon>
        <taxon>Bacteroidaceae</taxon>
        <taxon>Bacteroides</taxon>
    </lineage>
</organism>
<sequence length="878" mass="95904">MKKNFVRVMLFGALTLATVTYVGCKDYDDDIDNLQTQIDANKASIADLQAKVNDGKWVKDVVKIEGGFKITFNNGDAYDIVNGKNGVTHKVEIKEGYWYIDNVKQIAATGPQGPVGPVGPAGPDGPKGPEGVDGKSPYVGTDGFWYFYQPEHENAIKEGDKAGWVQGPTSETSIYIVKSQEKPCWTLHVRNDKDEWQDVVLPTADNITSIKGVAIENGVISTDGTKEVSLYYGTANNKVKFGNPEIEYPKGYLFTSSDAVINAMVNPADIDIAQYTVTLEDSHGNTCFVLASPAKNMSSDPLKNKTTTRAEQWNKGIYDFAIAFANVDAKTIENGKDVAYALSTKNAWGKTILSDYDVKIKAETENAPGLTATTYTTAKDIDINEECILDDLVQSENVFDADGKRSGYGEENLGKVFAHYYAIPKNTKNVTMKEVDGKTVITSSEPQTVIVTLHYLKVDGTADKKEFNLNFKTLAQSVSLTMNWVVGAKDADSKVTLPDDIQKLLKDTKYSIAYASSKTTKLTGTAAADGNISFTADEVKVNGEAVSYQNGSVKLALTDNGKSGDEKVYYLTPEFAKNLVTATSHKIDLVVYHQGGDEATGTDIAKIITVNLNITQDDNTINVFKPLKSFFDASFENATAYGTTSSSETTISYNLYTLFETIDAGVKDHIEFTLYKPGKNDKDGKEWTAGANKGDISVVKSEVDKSRPVIATYTPFGNKNLTKIEKKFNLTFASQIVGPKTDIFTDKGNYLSMAKQKFDINIKNFLWKDYLTKDIQVDDERIASVTLSLSDEAKNYIKLSDTTFPSADSSDGATPVVKKGIVNVSLIVTSTTNIKTTISGTESYILITVKDIWGKTTTAKIAVPIKNKADEDADNAKK</sequence>
<feature type="region of interest" description="Disordered" evidence="1">
    <location>
        <begin position="110"/>
        <end position="130"/>
    </location>
</feature>
<dbReference type="RefSeq" id="WP_118023997.1">
    <property type="nucleotide sequence ID" value="NZ_QSBI01000035.1"/>
</dbReference>
<name>A0A413EIA8_BACOV</name>
<evidence type="ECO:0008006" key="4">
    <source>
        <dbReference type="Google" id="ProtNLM"/>
    </source>
</evidence>
<dbReference type="Proteomes" id="UP000286031">
    <property type="component" value="Unassembled WGS sequence"/>
</dbReference>
<evidence type="ECO:0000313" key="2">
    <source>
        <dbReference type="EMBL" id="RGX06681.1"/>
    </source>
</evidence>
<gene>
    <name evidence="2" type="ORF">DWV35_21330</name>
</gene>